<gene>
    <name evidence="3" type="ORF">RHGRI_013424</name>
</gene>
<dbReference type="GO" id="GO:0005524">
    <property type="term" value="F:ATP binding"/>
    <property type="evidence" value="ECO:0007669"/>
    <property type="project" value="InterPro"/>
</dbReference>
<dbReference type="InterPro" id="IPR011009">
    <property type="entry name" value="Kinase-like_dom_sf"/>
</dbReference>
<dbReference type="Pfam" id="PF00069">
    <property type="entry name" value="Pkinase"/>
    <property type="match status" value="1"/>
</dbReference>
<dbReference type="InterPro" id="IPR036242">
    <property type="entry name" value="Agglutinin_dom_sf"/>
</dbReference>
<dbReference type="InterPro" id="IPR053237">
    <property type="entry name" value="Natterin_C"/>
</dbReference>
<name>A0AAV6K5J1_9ERIC</name>
<dbReference type="InterPro" id="IPR008998">
    <property type="entry name" value="Agglutinin"/>
</dbReference>
<dbReference type="InterPro" id="IPR008271">
    <property type="entry name" value="Ser/Thr_kinase_AS"/>
</dbReference>
<evidence type="ECO:0000256" key="1">
    <source>
        <dbReference type="SAM" id="MobiDB-lite"/>
    </source>
</evidence>
<sequence length="1187" mass="130642">MDLPKFVVFNSLSNKNYLRPGGTNGYMKFEAMDVVRWGVKHEVRKAKTGGGLIHIRCCDTGKYWTWGLTKDSVKFITAQADQPGEDTTTRACTLIKPSHNTKDGVKVINLEVMYVGEWWPIGGNKGGYLVSGDEDFIISNWELLPANQPQEPSIGDKNMATECIGATLGSEEMDLPKFVSFNSLLNKNYLRPDGINNYIKFGAVDVISWGVKHEVQKAKSGGGLVHIRCCDTGKYWSWGMTDYSKSFITAQANQLGEDTTTRACTLIKPSQYTKDGVSVVNFQVMYEGTWWSIGGDDEGYLVTGGEDFIVSDWELLPPIGKEEMDLPKFVVFNSLSNENYLRPGGINSYMKFEVVDVVKWGVKHEVQKAKYGGGLVHIRCCNTSKYWSWGLTTDSVNFITAQADQPGEDTTTRACTLIKPSHNTKDGVKVVNLQVMYQGKWLSVGRNEGGYLVAGDEDFIVSNWETLPPNQLQGLGDKNINAGATGASIGSEKMAFQKFKEEMDLPKFEEEVDLPKFVVFNSLLNKNYLRPEGSNSYMKFEVVDAISWGVKHEVMKKKSGGGLVHIRCCDTGKYWSWGLTGYSRSYIVAQANHPAEDTTTRACTLIKPSQYTKDGVSVVNLQVMQEGTWWSIGGDGGGYLVTGGEDFIISDWELLPRNQPQGPFVGDKNMYTGGTSASTGNEEMDLPKFEEEMHLTKIVVFNSLLNKNYLRPVGQNCYMKFDQTADVGSSGVKHEIQMSKSGGGLVHIRCCDNGKYWAWGPTKDSVDFITAQANQPGEDTSTRACTLIKPSFNTKDGVSAINLEVMYQGTWWPIGGDSRGYLKVGGEDFIVSDWESLPPKQPQGASDGDKNMNTGGGVLIGDTTIGGVSFGSSNNINAPVSIGNTIVNYQLLANTNSTGGDKLIGKGGCNCVCKGILPDGKPVVVKVLKSSKVSWKDFTQVVDVLIGVCVEDNALISVYDLLPKGNLEENLHGNSKEKSVLSWEVRCKVAVGIAEVLNYLHNECSPPVIHRDVKSSNILLLDEFEPKLSDFGLAIWGASDSSFLIDNDVLSGRKPISSESTKGQESLVIWAKPKLESGYLRSILDPNLDGNIDEVQIQRMALAVRFCLIRSAWLHPKMRQFGDRRGTENKENTNDEVYPHSSTESHLTLALLDTEDTSTSFSSGEPSSGTSSEEYLKGRWSRSSSLD</sequence>
<dbReference type="Pfam" id="PF07468">
    <property type="entry name" value="Agglutinin"/>
    <property type="match status" value="5"/>
</dbReference>
<dbReference type="InterPro" id="IPR000719">
    <property type="entry name" value="Prot_kinase_dom"/>
</dbReference>
<dbReference type="PANTHER" id="PTHR39244">
    <property type="entry name" value="NATTERIN-4"/>
    <property type="match status" value="1"/>
</dbReference>
<protein>
    <recommendedName>
        <fullName evidence="2">Protein kinase domain-containing protein</fullName>
    </recommendedName>
</protein>
<dbReference type="SMART" id="SM00220">
    <property type="entry name" value="S_TKc"/>
    <property type="match status" value="1"/>
</dbReference>
<dbReference type="SMART" id="SM00791">
    <property type="entry name" value="Agglutinin"/>
    <property type="match status" value="1"/>
</dbReference>
<dbReference type="SUPFAM" id="SSF50382">
    <property type="entry name" value="Agglutinin"/>
    <property type="match status" value="5"/>
</dbReference>
<keyword evidence="4" id="KW-1185">Reference proteome</keyword>
<accession>A0AAV6K5J1</accession>
<dbReference type="Gene3D" id="3.30.200.20">
    <property type="entry name" value="Phosphorylase Kinase, domain 1"/>
    <property type="match status" value="1"/>
</dbReference>
<dbReference type="GO" id="GO:0004672">
    <property type="term" value="F:protein kinase activity"/>
    <property type="evidence" value="ECO:0007669"/>
    <property type="project" value="InterPro"/>
</dbReference>
<feature type="compositionally biased region" description="Basic and acidic residues" evidence="1">
    <location>
        <begin position="1123"/>
        <end position="1133"/>
    </location>
</feature>
<dbReference type="AlphaFoldDB" id="A0AAV6K5J1"/>
<evidence type="ECO:0000313" key="4">
    <source>
        <dbReference type="Proteomes" id="UP000823749"/>
    </source>
</evidence>
<comment type="caution">
    <text evidence="3">The sequence shown here is derived from an EMBL/GenBank/DDBJ whole genome shotgun (WGS) entry which is preliminary data.</text>
</comment>
<dbReference type="PROSITE" id="PS00108">
    <property type="entry name" value="PROTEIN_KINASE_ST"/>
    <property type="match status" value="1"/>
</dbReference>
<dbReference type="PANTHER" id="PTHR39244:SF5">
    <property type="entry name" value="NATTERIN-3-LIKE"/>
    <property type="match status" value="1"/>
</dbReference>
<feature type="domain" description="Protein kinase" evidence="2">
    <location>
        <begin position="898"/>
        <end position="1187"/>
    </location>
</feature>
<dbReference type="SUPFAM" id="SSF56112">
    <property type="entry name" value="Protein kinase-like (PK-like)"/>
    <property type="match status" value="1"/>
</dbReference>
<reference evidence="3" key="1">
    <citation type="submission" date="2020-08" db="EMBL/GenBank/DDBJ databases">
        <title>Plant Genome Project.</title>
        <authorList>
            <person name="Zhang R.-G."/>
        </authorList>
    </citation>
    <scope>NUCLEOTIDE SEQUENCE</scope>
    <source>
        <strain evidence="3">WSP0</strain>
        <tissue evidence="3">Leaf</tissue>
    </source>
</reference>
<dbReference type="EMBL" id="JACTNZ010000005">
    <property type="protein sequence ID" value="KAG5547726.1"/>
    <property type="molecule type" value="Genomic_DNA"/>
</dbReference>
<evidence type="ECO:0000259" key="2">
    <source>
        <dbReference type="PROSITE" id="PS50011"/>
    </source>
</evidence>
<proteinExistence type="predicted"/>
<feature type="compositionally biased region" description="Low complexity" evidence="1">
    <location>
        <begin position="1157"/>
        <end position="1173"/>
    </location>
</feature>
<dbReference type="Proteomes" id="UP000823749">
    <property type="component" value="Chromosome 5"/>
</dbReference>
<evidence type="ECO:0000313" key="3">
    <source>
        <dbReference type="EMBL" id="KAG5547726.1"/>
    </source>
</evidence>
<feature type="region of interest" description="Disordered" evidence="1">
    <location>
        <begin position="1123"/>
        <end position="1187"/>
    </location>
</feature>
<dbReference type="Gene3D" id="2.80.10.50">
    <property type="match status" value="5"/>
</dbReference>
<dbReference type="PROSITE" id="PS50011">
    <property type="entry name" value="PROTEIN_KINASE_DOM"/>
    <property type="match status" value="1"/>
</dbReference>
<dbReference type="Gene3D" id="1.10.510.10">
    <property type="entry name" value="Transferase(Phosphotransferase) domain 1"/>
    <property type="match status" value="1"/>
</dbReference>
<organism evidence="3 4">
    <name type="scientific">Rhododendron griersonianum</name>
    <dbReference type="NCBI Taxonomy" id="479676"/>
    <lineage>
        <taxon>Eukaryota</taxon>
        <taxon>Viridiplantae</taxon>
        <taxon>Streptophyta</taxon>
        <taxon>Embryophyta</taxon>
        <taxon>Tracheophyta</taxon>
        <taxon>Spermatophyta</taxon>
        <taxon>Magnoliopsida</taxon>
        <taxon>eudicotyledons</taxon>
        <taxon>Gunneridae</taxon>
        <taxon>Pentapetalae</taxon>
        <taxon>asterids</taxon>
        <taxon>Ericales</taxon>
        <taxon>Ericaceae</taxon>
        <taxon>Ericoideae</taxon>
        <taxon>Rhodoreae</taxon>
        <taxon>Rhododendron</taxon>
    </lineage>
</organism>